<keyword evidence="2" id="KW-1185">Reference proteome</keyword>
<dbReference type="PANTHER" id="PTHR14947:SF24">
    <property type="entry name" value="ZINC FINGER PROTEIN 781-RELATED"/>
    <property type="match status" value="1"/>
</dbReference>
<dbReference type="Proteomes" id="UP000001646">
    <property type="component" value="Unplaced"/>
</dbReference>
<organism evidence="1 2">
    <name type="scientific">Anolis carolinensis</name>
    <name type="common">Green anole</name>
    <name type="synonym">American chameleon</name>
    <dbReference type="NCBI Taxonomy" id="28377"/>
    <lineage>
        <taxon>Eukaryota</taxon>
        <taxon>Metazoa</taxon>
        <taxon>Chordata</taxon>
        <taxon>Craniata</taxon>
        <taxon>Vertebrata</taxon>
        <taxon>Euteleostomi</taxon>
        <taxon>Lepidosauria</taxon>
        <taxon>Squamata</taxon>
        <taxon>Bifurcata</taxon>
        <taxon>Unidentata</taxon>
        <taxon>Episquamata</taxon>
        <taxon>Toxicofera</taxon>
        <taxon>Iguania</taxon>
        <taxon>Dactyloidae</taxon>
        <taxon>Anolis</taxon>
    </lineage>
</organism>
<dbReference type="PANTHER" id="PTHR14947">
    <property type="entry name" value="ZINC FINGER PROTEIN"/>
    <property type="match status" value="1"/>
</dbReference>
<dbReference type="AlphaFoldDB" id="A0A803U0E2"/>
<dbReference type="Ensembl" id="ENSACAT00000051976.1">
    <property type="protein sequence ID" value="ENSACAP00000040932.1"/>
    <property type="gene ID" value="ENSACAG00000036612.1"/>
</dbReference>
<evidence type="ECO:0000313" key="1">
    <source>
        <dbReference type="Ensembl" id="ENSACAP00000040932.1"/>
    </source>
</evidence>
<dbReference type="InParanoid" id="A0A803U0E2"/>
<accession>A0A803U0E2</accession>
<protein>
    <submittedName>
        <fullName evidence="1">Uncharacterized protein</fullName>
    </submittedName>
</protein>
<reference evidence="1" key="2">
    <citation type="submission" date="2025-08" db="UniProtKB">
        <authorList>
            <consortium name="Ensembl"/>
        </authorList>
    </citation>
    <scope>IDENTIFICATION</scope>
</reference>
<reference evidence="1" key="3">
    <citation type="submission" date="2025-09" db="UniProtKB">
        <authorList>
            <consortium name="Ensembl"/>
        </authorList>
    </citation>
    <scope>IDENTIFICATION</scope>
</reference>
<evidence type="ECO:0000313" key="2">
    <source>
        <dbReference type="Proteomes" id="UP000001646"/>
    </source>
</evidence>
<proteinExistence type="predicted"/>
<dbReference type="InterPro" id="IPR039938">
    <property type="entry name" value="Sp4-like"/>
</dbReference>
<sequence>MREFTLEKNHINAKIVAKIFLRMRGSIQERNHTSVKGVGNPLKFTQERNHIDARSVENVLLRMHTLPAIGDFTQERNHTNARSVGKAFLGMKNLSSTRDCTQKRNQTLWAIQSNLLPRSIQSTHTHTHPNRWPSSLCLKASKEGASTTLKDREFHC</sequence>
<name>A0A803U0E2_ANOCA</name>
<reference evidence="1" key="1">
    <citation type="submission" date="2009-12" db="EMBL/GenBank/DDBJ databases">
        <title>The Genome Sequence of Anolis carolinensis (Green Anole Lizard).</title>
        <authorList>
            <consortium name="The Genome Sequencing Platform"/>
            <person name="Di Palma F."/>
            <person name="Alfoldi J."/>
            <person name="Heiman D."/>
            <person name="Young S."/>
            <person name="Grabherr M."/>
            <person name="Johnson J."/>
            <person name="Lander E.S."/>
            <person name="Lindblad-Toh K."/>
        </authorList>
    </citation>
    <scope>NUCLEOTIDE SEQUENCE [LARGE SCALE GENOMIC DNA]</scope>
    <source>
        <strain evidence="1">JBL SC #1</strain>
    </source>
</reference>